<proteinExistence type="predicted"/>
<sequence>MFWRQKSWGFDWPAFMSGIIYLIAGFFLFAKPSASIVSIVLLFGIMAIVQGISWIGNFFHYRDYLSGTSIFVLIAGILDILIGIVFITKIYAGAIVIAYVFATWFLIDSLIGLVVVSHLRSFGRGYFWAALILEILSVVVALMLIFNPLSSLLTLTMLLALYFVIFGINNVIVAIAHRG</sequence>
<evidence type="ECO:0000256" key="1">
    <source>
        <dbReference type="SAM" id="Phobius"/>
    </source>
</evidence>
<feature type="transmembrane region" description="Helical" evidence="1">
    <location>
        <begin position="12"/>
        <end position="30"/>
    </location>
</feature>
<dbReference type="PANTHER" id="PTHR34989:SF1">
    <property type="entry name" value="PROTEIN HDED"/>
    <property type="match status" value="1"/>
</dbReference>
<protein>
    <submittedName>
        <fullName evidence="2">HdeD family acid-resistance protein</fullName>
    </submittedName>
</protein>
<feature type="transmembrane region" description="Helical" evidence="1">
    <location>
        <begin position="126"/>
        <end position="146"/>
    </location>
</feature>
<dbReference type="Proteomes" id="UP001596310">
    <property type="component" value="Unassembled WGS sequence"/>
</dbReference>
<dbReference type="Pfam" id="PF03729">
    <property type="entry name" value="DUF308"/>
    <property type="match status" value="2"/>
</dbReference>
<name>A0ABW1UNU2_9LACO</name>
<feature type="transmembrane region" description="Helical" evidence="1">
    <location>
        <begin position="152"/>
        <end position="176"/>
    </location>
</feature>
<feature type="transmembrane region" description="Helical" evidence="1">
    <location>
        <begin position="97"/>
        <end position="119"/>
    </location>
</feature>
<reference evidence="3" key="1">
    <citation type="journal article" date="2019" name="Int. J. Syst. Evol. Microbiol.">
        <title>The Global Catalogue of Microorganisms (GCM) 10K type strain sequencing project: providing services to taxonomists for standard genome sequencing and annotation.</title>
        <authorList>
            <consortium name="The Broad Institute Genomics Platform"/>
            <consortium name="The Broad Institute Genome Sequencing Center for Infectious Disease"/>
            <person name="Wu L."/>
            <person name="Ma J."/>
        </authorList>
    </citation>
    <scope>NUCLEOTIDE SEQUENCE [LARGE SCALE GENOMIC DNA]</scope>
    <source>
        <strain evidence="3">CCM 8897</strain>
    </source>
</reference>
<keyword evidence="3" id="KW-1185">Reference proteome</keyword>
<dbReference type="InterPro" id="IPR052712">
    <property type="entry name" value="Acid_resist_chaperone_HdeD"/>
</dbReference>
<keyword evidence="1" id="KW-0472">Membrane</keyword>
<dbReference type="RefSeq" id="WP_125601261.1">
    <property type="nucleotide sequence ID" value="NZ_JBHSSM010000018.1"/>
</dbReference>
<dbReference type="PANTHER" id="PTHR34989">
    <property type="entry name" value="PROTEIN HDED"/>
    <property type="match status" value="1"/>
</dbReference>
<comment type="caution">
    <text evidence="2">The sequence shown here is derived from an EMBL/GenBank/DDBJ whole genome shotgun (WGS) entry which is preliminary data.</text>
</comment>
<gene>
    <name evidence="2" type="ORF">ACFQHW_08755</name>
</gene>
<organism evidence="2 3">
    <name type="scientific">Lapidilactobacillus achengensis</name>
    <dbReference type="NCBI Taxonomy" id="2486000"/>
    <lineage>
        <taxon>Bacteria</taxon>
        <taxon>Bacillati</taxon>
        <taxon>Bacillota</taxon>
        <taxon>Bacilli</taxon>
        <taxon>Lactobacillales</taxon>
        <taxon>Lactobacillaceae</taxon>
        <taxon>Lapidilactobacillus</taxon>
    </lineage>
</organism>
<accession>A0ABW1UNU2</accession>
<feature type="transmembrane region" description="Helical" evidence="1">
    <location>
        <begin position="70"/>
        <end position="91"/>
    </location>
</feature>
<dbReference type="InterPro" id="IPR005325">
    <property type="entry name" value="DUF308_memb"/>
</dbReference>
<keyword evidence="1" id="KW-0812">Transmembrane</keyword>
<evidence type="ECO:0000313" key="2">
    <source>
        <dbReference type="EMBL" id="MFC6315649.1"/>
    </source>
</evidence>
<dbReference type="EMBL" id="JBHSSM010000018">
    <property type="protein sequence ID" value="MFC6315649.1"/>
    <property type="molecule type" value="Genomic_DNA"/>
</dbReference>
<evidence type="ECO:0000313" key="3">
    <source>
        <dbReference type="Proteomes" id="UP001596310"/>
    </source>
</evidence>
<keyword evidence="1" id="KW-1133">Transmembrane helix</keyword>
<feature type="transmembrane region" description="Helical" evidence="1">
    <location>
        <begin position="36"/>
        <end position="58"/>
    </location>
</feature>